<sequence length="69" mass="7671">MISNVFAATSGKRMGRLLISLERLASKARPSHSLPSSRETGRFFSKQGIVFICTDQIINSSFVLRTIQI</sequence>
<dbReference type="AlphaFoldDB" id="A0A5C6SBZ8"/>
<gene>
    <name evidence="1" type="ORF">FocTR4_00016523</name>
</gene>
<protein>
    <submittedName>
        <fullName evidence="1">Uncharacterized protein</fullName>
    </submittedName>
</protein>
<evidence type="ECO:0000313" key="1">
    <source>
        <dbReference type="EMBL" id="TXB95843.1"/>
    </source>
</evidence>
<name>A0A5C6SBZ8_FUSOC</name>
<comment type="caution">
    <text evidence="1">The sequence shown here is derived from an EMBL/GenBank/DDBJ whole genome shotgun (WGS) entry which is preliminary data.</text>
</comment>
<evidence type="ECO:0000313" key="2">
    <source>
        <dbReference type="Proteomes" id="UP000321331"/>
    </source>
</evidence>
<proteinExistence type="predicted"/>
<organism evidence="1 2">
    <name type="scientific">Fusarium oxysporum f. sp. cubense</name>
    <dbReference type="NCBI Taxonomy" id="61366"/>
    <lineage>
        <taxon>Eukaryota</taxon>
        <taxon>Fungi</taxon>
        <taxon>Dikarya</taxon>
        <taxon>Ascomycota</taxon>
        <taxon>Pezizomycotina</taxon>
        <taxon>Sordariomycetes</taxon>
        <taxon>Hypocreomycetidae</taxon>
        <taxon>Hypocreales</taxon>
        <taxon>Nectriaceae</taxon>
        <taxon>Fusarium</taxon>
        <taxon>Fusarium oxysporum species complex</taxon>
    </lineage>
</organism>
<dbReference type="EMBL" id="VMNF01000015">
    <property type="protein sequence ID" value="TXB95843.1"/>
    <property type="molecule type" value="Genomic_DNA"/>
</dbReference>
<accession>A0A5C6SBZ8</accession>
<dbReference type="Proteomes" id="UP000321331">
    <property type="component" value="Unassembled WGS sequence"/>
</dbReference>
<reference evidence="1 2" key="1">
    <citation type="submission" date="2019-07" db="EMBL/GenBank/DDBJ databases">
        <title>The First High-Quality Draft Genome Sequence of the Causal Agent of the Current Panama Disease Epidemic.</title>
        <authorList>
            <person name="Warmington R.J."/>
            <person name="Kay W."/>
            <person name="Jeffries A."/>
            <person name="Bebber D."/>
            <person name="Moore K."/>
            <person name="Studholme D.J."/>
        </authorList>
    </citation>
    <scope>NUCLEOTIDE SEQUENCE [LARGE SCALE GENOMIC DNA]</scope>
    <source>
        <strain evidence="1 2">TR4</strain>
    </source>
</reference>